<comment type="caution">
    <text evidence="2">The sequence shown here is derived from an EMBL/GenBank/DDBJ whole genome shotgun (WGS) entry which is preliminary data.</text>
</comment>
<dbReference type="Proteomes" id="UP000324897">
    <property type="component" value="Chromosome 2"/>
</dbReference>
<dbReference type="Gramene" id="TVU26301">
    <property type="protein sequence ID" value="TVU26301"/>
    <property type="gene ID" value="EJB05_28840"/>
</dbReference>
<evidence type="ECO:0000313" key="2">
    <source>
        <dbReference type="EMBL" id="TVU26301.1"/>
    </source>
</evidence>
<dbReference type="EMBL" id="RWGY01000013">
    <property type="protein sequence ID" value="TVU26301.1"/>
    <property type="molecule type" value="Genomic_DNA"/>
</dbReference>
<evidence type="ECO:0000313" key="3">
    <source>
        <dbReference type="Proteomes" id="UP000324897"/>
    </source>
</evidence>
<name>A0A5J9USQ8_9POAL</name>
<keyword evidence="3" id="KW-1185">Reference proteome</keyword>
<accession>A0A5J9USQ8</accession>
<evidence type="ECO:0000256" key="1">
    <source>
        <dbReference type="SAM" id="MobiDB-lite"/>
    </source>
</evidence>
<protein>
    <submittedName>
        <fullName evidence="2">Uncharacterized protein</fullName>
    </submittedName>
</protein>
<proteinExistence type="predicted"/>
<dbReference type="PANTHER" id="PTHR34223:SF51">
    <property type="entry name" value="OS06G0556300 PROTEIN"/>
    <property type="match status" value="1"/>
</dbReference>
<feature type="compositionally biased region" description="Polar residues" evidence="1">
    <location>
        <begin position="8"/>
        <end position="18"/>
    </location>
</feature>
<sequence>MPQRLKATGSSNKTSCPSGENRLGSLQDALLQRILSFLPSDEAVQTWENAEDINKFVNHLLLLRDRSPLDISEINSFTDCVGYTSDKPFAISSCESVLILLELELVELGKLVLEISGSPALKALKPENCITVGPRISSPTLRHLIFTVVNSDNSDDSTNELLAAPKVVFL</sequence>
<organism evidence="2 3">
    <name type="scientific">Eragrostis curvula</name>
    <name type="common">weeping love grass</name>
    <dbReference type="NCBI Taxonomy" id="38414"/>
    <lineage>
        <taxon>Eukaryota</taxon>
        <taxon>Viridiplantae</taxon>
        <taxon>Streptophyta</taxon>
        <taxon>Embryophyta</taxon>
        <taxon>Tracheophyta</taxon>
        <taxon>Spermatophyta</taxon>
        <taxon>Magnoliopsida</taxon>
        <taxon>Liliopsida</taxon>
        <taxon>Poales</taxon>
        <taxon>Poaceae</taxon>
        <taxon>PACMAD clade</taxon>
        <taxon>Chloridoideae</taxon>
        <taxon>Eragrostideae</taxon>
        <taxon>Eragrostidinae</taxon>
        <taxon>Eragrostis</taxon>
    </lineage>
</organism>
<feature type="non-terminal residue" evidence="2">
    <location>
        <position position="1"/>
    </location>
</feature>
<dbReference type="AlphaFoldDB" id="A0A5J9USQ8"/>
<dbReference type="InterPro" id="IPR053197">
    <property type="entry name" value="F-box_SCFL_complex_component"/>
</dbReference>
<dbReference type="PANTHER" id="PTHR34223">
    <property type="entry name" value="OS11G0201299 PROTEIN"/>
    <property type="match status" value="1"/>
</dbReference>
<reference evidence="2 3" key="1">
    <citation type="journal article" date="2019" name="Sci. Rep.">
        <title>A high-quality genome of Eragrostis curvula grass provides insights into Poaceae evolution and supports new strategies to enhance forage quality.</title>
        <authorList>
            <person name="Carballo J."/>
            <person name="Santos B.A.C.M."/>
            <person name="Zappacosta D."/>
            <person name="Garbus I."/>
            <person name="Selva J.P."/>
            <person name="Gallo C.A."/>
            <person name="Diaz A."/>
            <person name="Albertini E."/>
            <person name="Caccamo M."/>
            <person name="Echenique V."/>
        </authorList>
    </citation>
    <scope>NUCLEOTIDE SEQUENCE [LARGE SCALE GENOMIC DNA]</scope>
    <source>
        <strain evidence="3">cv. Victoria</strain>
        <tissue evidence="2">Leaf</tissue>
    </source>
</reference>
<feature type="region of interest" description="Disordered" evidence="1">
    <location>
        <begin position="1"/>
        <end position="20"/>
    </location>
</feature>
<gene>
    <name evidence="2" type="ORF">EJB05_28840</name>
</gene>